<dbReference type="FunFam" id="3.40.50.150:FF:000351">
    <property type="entry name" value="S-adenosyl-L-methionine-dependent methyltransferase superfamily protein"/>
    <property type="match status" value="1"/>
</dbReference>
<dbReference type="RefSeq" id="XP_008801257.2">
    <property type="nucleotide sequence ID" value="XM_008803035.4"/>
</dbReference>
<keyword evidence="2" id="KW-0489">Methyltransferase</keyword>
<name>A0A8B7CKW1_PHODC</name>
<dbReference type="PANTHER" id="PTHR12176">
    <property type="entry name" value="SAM-DEPENDENT METHYLTRANSFERASE SUPERFAMILY PROTEIN"/>
    <property type="match status" value="1"/>
</dbReference>
<keyword evidence="3" id="KW-0808">Transferase</keyword>
<dbReference type="KEGG" id="pda:103715425"/>
<evidence type="ECO:0000256" key="3">
    <source>
        <dbReference type="ARBA" id="ARBA00022679"/>
    </source>
</evidence>
<keyword evidence="4" id="KW-1185">Reference proteome</keyword>
<dbReference type="GO" id="GO:0032259">
    <property type="term" value="P:methylation"/>
    <property type="evidence" value="ECO:0007669"/>
    <property type="project" value="UniProtKB-KW"/>
</dbReference>
<reference evidence="5" key="2">
    <citation type="submission" date="2025-08" db="UniProtKB">
        <authorList>
            <consortium name="RefSeq"/>
        </authorList>
    </citation>
    <scope>IDENTIFICATION</scope>
    <source>
        <tissue evidence="5">Young leaves</tissue>
    </source>
</reference>
<protein>
    <submittedName>
        <fullName evidence="5">Uncharacterized protein LOC103715425</fullName>
    </submittedName>
</protein>
<evidence type="ECO:0000313" key="4">
    <source>
        <dbReference type="Proteomes" id="UP000228380"/>
    </source>
</evidence>
<evidence type="ECO:0000256" key="2">
    <source>
        <dbReference type="ARBA" id="ARBA00022603"/>
    </source>
</evidence>
<dbReference type="OrthoDB" id="411785at2759"/>
<dbReference type="InterPro" id="IPR051419">
    <property type="entry name" value="Lys/N-term_MeTrsfase_sf"/>
</dbReference>
<gene>
    <name evidence="5" type="primary">LOC103715425</name>
</gene>
<evidence type="ECO:0000256" key="1">
    <source>
        <dbReference type="ARBA" id="ARBA00008361"/>
    </source>
</evidence>
<dbReference type="Gene3D" id="3.40.50.150">
    <property type="entry name" value="Vaccinia Virus protein VP39"/>
    <property type="match status" value="1"/>
</dbReference>
<proteinExistence type="inferred from homology"/>
<dbReference type="PANTHER" id="PTHR12176:SF56">
    <property type="entry name" value="OS04G0510700 PROTEIN"/>
    <property type="match status" value="1"/>
</dbReference>
<reference evidence="4" key="1">
    <citation type="journal article" date="2019" name="Nat. Commun.">
        <title>Genome-wide association mapping of date palm fruit traits.</title>
        <authorList>
            <person name="Hazzouri K.M."/>
            <person name="Gros-Balthazard M."/>
            <person name="Flowers J.M."/>
            <person name="Copetti D."/>
            <person name="Lemansour A."/>
            <person name="Lebrun M."/>
            <person name="Masmoudi K."/>
            <person name="Ferrand S."/>
            <person name="Dhar M.I."/>
            <person name="Fresquez Z.A."/>
            <person name="Rosas U."/>
            <person name="Zhang J."/>
            <person name="Talag J."/>
            <person name="Lee S."/>
            <person name="Kudrna D."/>
            <person name="Powell R.F."/>
            <person name="Leitch I.J."/>
            <person name="Krueger R.R."/>
            <person name="Wing R.A."/>
            <person name="Amiri K.M.A."/>
            <person name="Purugganan M.D."/>
        </authorList>
    </citation>
    <scope>NUCLEOTIDE SEQUENCE [LARGE SCALE GENOMIC DNA]</scope>
    <source>
        <strain evidence="4">cv. Khalas</strain>
    </source>
</reference>
<organism evidence="4 5">
    <name type="scientific">Phoenix dactylifera</name>
    <name type="common">Date palm</name>
    <dbReference type="NCBI Taxonomy" id="42345"/>
    <lineage>
        <taxon>Eukaryota</taxon>
        <taxon>Viridiplantae</taxon>
        <taxon>Streptophyta</taxon>
        <taxon>Embryophyta</taxon>
        <taxon>Tracheophyta</taxon>
        <taxon>Spermatophyta</taxon>
        <taxon>Magnoliopsida</taxon>
        <taxon>Liliopsida</taxon>
        <taxon>Arecaceae</taxon>
        <taxon>Coryphoideae</taxon>
        <taxon>Phoeniceae</taxon>
        <taxon>Phoenix</taxon>
    </lineage>
</organism>
<dbReference type="SUPFAM" id="SSF53335">
    <property type="entry name" value="S-adenosyl-L-methionine-dependent methyltransferases"/>
    <property type="match status" value="1"/>
</dbReference>
<comment type="similarity">
    <text evidence="1">Belongs to the methyltransferase superfamily.</text>
</comment>
<dbReference type="Proteomes" id="UP000228380">
    <property type="component" value="Chromosome 2"/>
</dbReference>
<dbReference type="InterPro" id="IPR029063">
    <property type="entry name" value="SAM-dependent_MTases_sf"/>
</dbReference>
<dbReference type="GeneID" id="103715425"/>
<evidence type="ECO:0000313" key="5">
    <source>
        <dbReference type="RefSeq" id="XP_008801257.2"/>
    </source>
</evidence>
<sequence>MWRGARLAWRSSAVRRFSSNVRRLPEDEGDWSYSSEWWGTSSDGRTVFRSTSDYGNGVVSVVSYPCSRPAPMQWPTIERWLEQRYAKSHPEFEHDGKIRILGYEWRVLSFNGNTRQSTAKTMVTYRKSDPASLYLMQQPHCLAVPYLKSMVSAGLITLTSSTYDLPEAVIGKRTMNILCIGHGGGSLPLFLASKIKGAVVHIVDIDPVVISASIQAMGFPASAVKTADQISVAPPAHADRLLWDGIHDRLFLHRSDAEDFVLNNPYIYDLVFIDAYDGDDIFPRKLWDSDGPFLRSLENRLHPAHGTVVVNLHSDSEGFATDANDCSFSDSILPMSRYVSQVCRAYKEHLGLAFCVPVPWLCNATLVACRGTGLCAGEGLFVNRDMVLNTLISKSRLVETVLDLPFPCLQYVKGGFVLVD</sequence>
<accession>A0A8B7CKW1</accession>
<dbReference type="GO" id="GO:0008168">
    <property type="term" value="F:methyltransferase activity"/>
    <property type="evidence" value="ECO:0007669"/>
    <property type="project" value="UniProtKB-KW"/>
</dbReference>
<dbReference type="AlphaFoldDB" id="A0A8B7CKW1"/>